<accession>A0A2I4AKP7</accession>
<protein>
    <submittedName>
        <fullName evidence="9">Protein NLRC3</fullName>
    </submittedName>
</protein>
<dbReference type="InterPro" id="IPR001611">
    <property type="entry name" value="Leu-rich_rpt"/>
</dbReference>
<sequence>MCRIPIFCWITATVLDHVLQMEEQKELPKSLTELYIHFLIVQVQLDKAKYYSKPETDTLWDAETKKLIHVLGKLAFEQLEKGNLIFYDDDLKNYNIDLSTGSVFSGMFTESVKGESGLNHGRMFSFVHLSFQEFLAALYICLNFMNSGVNLLTKRRTTVLQDSKLEHLYQNAVDKALESPNGHLDMFVRFLLGFSLKDNQTHLRGLMKKRGKRSHVKELLVQYIQKKISDCPSPEKSIRMFYWLNELNDHSLESEIQHYLKGSDFAEKLTPSQWSALAFILLSSQKDVTMFNLKKFSASKEALVWLLPVVKASNKSLLCGCNLSWRSCITLMQVLTSENSFLRELDLSDNNLQDAGVKMLSQGLMNPKCKLEVLSLSGCHVTEDGCDALALALSSNPSHLRELDLSFNHPGGSGLNRLSAGLQDPNWKLQTLNIDHCGAFRLSPSPQRFFFQLTLDQNTANRNLLLSEDKKQVVVVKEKQPYPDHPQRFDSWKQILCSESFTGRCYFEVRWKGTVRIGVTYKRIQRKGDSEECCIGWNDHSWSVLCSSQCFSVWHNNTESNMKTVSAPDSDRIAVFLDWSAGTVSFYALPGVA</sequence>
<evidence type="ECO:0000259" key="7">
    <source>
        <dbReference type="PROSITE" id="PS50188"/>
    </source>
</evidence>
<dbReference type="SUPFAM" id="SSF52047">
    <property type="entry name" value="RNI-like"/>
    <property type="match status" value="1"/>
</dbReference>
<dbReference type="Gene3D" id="2.60.120.920">
    <property type="match status" value="1"/>
</dbReference>
<dbReference type="PROSITE" id="PS50188">
    <property type="entry name" value="B302_SPRY"/>
    <property type="match status" value="1"/>
</dbReference>
<keyword evidence="6" id="KW-0067">ATP-binding</keyword>
<dbReference type="KEGG" id="alim:106511914"/>
<dbReference type="SMART" id="SM00368">
    <property type="entry name" value="LRR_RI"/>
    <property type="match status" value="3"/>
</dbReference>
<dbReference type="InterPro" id="IPR003877">
    <property type="entry name" value="SPRY_dom"/>
</dbReference>
<dbReference type="InterPro" id="IPR051261">
    <property type="entry name" value="NLR"/>
</dbReference>
<dbReference type="InterPro" id="IPR041075">
    <property type="entry name" value="NOD1/2_WH"/>
</dbReference>
<evidence type="ECO:0000313" key="9">
    <source>
        <dbReference type="RefSeq" id="XP_013856090.1"/>
    </source>
</evidence>
<dbReference type="PRINTS" id="PR01407">
    <property type="entry name" value="BUTYPHLNCDUF"/>
</dbReference>
<keyword evidence="8" id="KW-1185">Reference proteome</keyword>
<dbReference type="STRING" id="52670.A0A2I4AKP7"/>
<gene>
    <name evidence="9" type="primary">LOC106511914</name>
</gene>
<dbReference type="PANTHER" id="PTHR24106">
    <property type="entry name" value="NACHT, LRR AND CARD DOMAINS-CONTAINING"/>
    <property type="match status" value="1"/>
</dbReference>
<dbReference type="OrthoDB" id="9903688at2759"/>
<proteinExistence type="predicted"/>
<keyword evidence="5" id="KW-0547">Nucleotide-binding</keyword>
<keyword evidence="4" id="KW-0677">Repeat</keyword>
<dbReference type="Pfam" id="PF00622">
    <property type="entry name" value="SPRY"/>
    <property type="match status" value="1"/>
</dbReference>
<name>A0A2I4AKP7_AUSLI</name>
<dbReference type="GO" id="GO:0005524">
    <property type="term" value="F:ATP binding"/>
    <property type="evidence" value="ECO:0007669"/>
    <property type="project" value="UniProtKB-KW"/>
</dbReference>
<feature type="non-terminal residue" evidence="9">
    <location>
        <position position="593"/>
    </location>
</feature>
<dbReference type="Gene3D" id="3.80.10.10">
    <property type="entry name" value="Ribonuclease Inhibitor"/>
    <property type="match status" value="1"/>
</dbReference>
<dbReference type="GO" id="GO:0005737">
    <property type="term" value="C:cytoplasm"/>
    <property type="evidence" value="ECO:0007669"/>
    <property type="project" value="UniProtKB-SubCell"/>
</dbReference>
<evidence type="ECO:0000256" key="3">
    <source>
        <dbReference type="ARBA" id="ARBA00022614"/>
    </source>
</evidence>
<keyword evidence="2" id="KW-0963">Cytoplasm</keyword>
<evidence type="ECO:0000256" key="6">
    <source>
        <dbReference type="ARBA" id="ARBA00022840"/>
    </source>
</evidence>
<dbReference type="RefSeq" id="XP_013856090.1">
    <property type="nucleotide sequence ID" value="XM_014000636.1"/>
</dbReference>
<organism evidence="8 9">
    <name type="scientific">Austrofundulus limnaeus</name>
    <name type="common">Annual killifish</name>
    <dbReference type="NCBI Taxonomy" id="52670"/>
    <lineage>
        <taxon>Eukaryota</taxon>
        <taxon>Metazoa</taxon>
        <taxon>Chordata</taxon>
        <taxon>Craniata</taxon>
        <taxon>Vertebrata</taxon>
        <taxon>Euteleostomi</taxon>
        <taxon>Actinopterygii</taxon>
        <taxon>Neopterygii</taxon>
        <taxon>Teleostei</taxon>
        <taxon>Neoteleostei</taxon>
        <taxon>Acanthomorphata</taxon>
        <taxon>Ovalentaria</taxon>
        <taxon>Atherinomorphae</taxon>
        <taxon>Cyprinodontiformes</taxon>
        <taxon>Rivulidae</taxon>
        <taxon>Austrofundulus</taxon>
    </lineage>
</organism>
<reference evidence="9" key="1">
    <citation type="submission" date="2025-08" db="UniProtKB">
        <authorList>
            <consortium name="RefSeq"/>
        </authorList>
    </citation>
    <scope>IDENTIFICATION</scope>
</reference>
<dbReference type="InterPro" id="IPR001870">
    <property type="entry name" value="B30.2/SPRY"/>
</dbReference>
<dbReference type="SMART" id="SM00589">
    <property type="entry name" value="PRY"/>
    <property type="match status" value="1"/>
</dbReference>
<keyword evidence="3" id="KW-0433">Leucine-rich repeat</keyword>
<evidence type="ECO:0000313" key="8">
    <source>
        <dbReference type="Proteomes" id="UP000192220"/>
    </source>
</evidence>
<dbReference type="AlphaFoldDB" id="A0A2I4AKP7"/>
<dbReference type="InParanoid" id="A0A2I4AKP7"/>
<comment type="subcellular location">
    <subcellularLocation>
        <location evidence="1">Cytoplasm</location>
    </subcellularLocation>
</comment>
<dbReference type="Pfam" id="PF13516">
    <property type="entry name" value="LRR_6"/>
    <property type="match status" value="3"/>
</dbReference>
<dbReference type="Proteomes" id="UP000192220">
    <property type="component" value="Unplaced"/>
</dbReference>
<evidence type="ECO:0000256" key="5">
    <source>
        <dbReference type="ARBA" id="ARBA00022741"/>
    </source>
</evidence>
<dbReference type="InterPro" id="IPR006574">
    <property type="entry name" value="PRY"/>
</dbReference>
<dbReference type="SUPFAM" id="SSF49899">
    <property type="entry name" value="Concanavalin A-like lectins/glucanases"/>
    <property type="match status" value="1"/>
</dbReference>
<evidence type="ECO:0000256" key="2">
    <source>
        <dbReference type="ARBA" id="ARBA00022490"/>
    </source>
</evidence>
<dbReference type="InterPro" id="IPR032675">
    <property type="entry name" value="LRR_dom_sf"/>
</dbReference>
<dbReference type="Pfam" id="PF13765">
    <property type="entry name" value="PRY"/>
    <property type="match status" value="1"/>
</dbReference>
<dbReference type="Pfam" id="PF17779">
    <property type="entry name" value="WHD_NOD2"/>
    <property type="match status" value="1"/>
</dbReference>
<dbReference type="InterPro" id="IPR013320">
    <property type="entry name" value="ConA-like_dom_sf"/>
</dbReference>
<dbReference type="InterPro" id="IPR041267">
    <property type="entry name" value="NLRP_HD2"/>
</dbReference>
<dbReference type="InterPro" id="IPR043136">
    <property type="entry name" value="B30.2/SPRY_sf"/>
</dbReference>
<feature type="domain" description="B30.2/SPRY" evidence="7">
    <location>
        <begin position="433"/>
        <end position="593"/>
    </location>
</feature>
<evidence type="ECO:0000256" key="4">
    <source>
        <dbReference type="ARBA" id="ARBA00022737"/>
    </source>
</evidence>
<dbReference type="GeneID" id="106511914"/>
<dbReference type="Pfam" id="PF17776">
    <property type="entry name" value="NLRC4_HD2"/>
    <property type="match status" value="1"/>
</dbReference>
<dbReference type="InterPro" id="IPR003879">
    <property type="entry name" value="Butyrophylin_SPRY"/>
</dbReference>
<evidence type="ECO:0000256" key="1">
    <source>
        <dbReference type="ARBA" id="ARBA00004496"/>
    </source>
</evidence>